<dbReference type="Gene3D" id="3.40.50.2000">
    <property type="entry name" value="Glycogen Phosphorylase B"/>
    <property type="match status" value="2"/>
</dbReference>
<keyword evidence="4" id="KW-1185">Reference proteome</keyword>
<sequence length="372" mass="41300">MRLIIITSIATTIRAFLLPYARHYRKLGWQVDAAAQSLSANQELQQEFDVCHELPLTRNPRNISALMQSPAAIRQLVVAGNYDLVHVHTPIAAFLVRFALKGLNKRPKVVYTAHGFHFHRHGKPLTNFIFQQLEKMAAPWCDALITINKEDFQAAKQAGFATRIEYMAGIGVDTSSLTAEDILPTQTTQIRQQLSLKESDVLFLMIAEFNLGKRHFDALNALAQTPSHVHLAFAGVGGLFDEVKNLATQLGIAKRVHFLGFRRDIPVLIRISRAVILPSEREGLPRSLLEAMSLSTPIIGSNIRGVAELAADNCGLLHEVGDSQGLAQAIIYLTEQPILAQQMGQAARQKVLAYDVQKIIEHHDKLYAELLA</sequence>
<dbReference type="EMBL" id="QAON01000004">
    <property type="protein sequence ID" value="PTQ90037.1"/>
    <property type="molecule type" value="Genomic_DNA"/>
</dbReference>
<reference evidence="3 4" key="1">
    <citation type="submission" date="2018-04" db="EMBL/GenBank/DDBJ databases">
        <title>Genomic Encyclopedia of Archaeal and Bacterial Type Strains, Phase II (KMG-II): from individual species to whole genera.</title>
        <authorList>
            <person name="Goeker M."/>
        </authorList>
    </citation>
    <scope>NUCLEOTIDE SEQUENCE [LARGE SCALE GENOMIC DNA]</scope>
    <source>
        <strain evidence="3 4">DSM 5822</strain>
    </source>
</reference>
<feature type="domain" description="Glycosyl transferase family 1" evidence="1">
    <location>
        <begin position="188"/>
        <end position="349"/>
    </location>
</feature>
<dbReference type="GO" id="GO:1901135">
    <property type="term" value="P:carbohydrate derivative metabolic process"/>
    <property type="evidence" value="ECO:0007669"/>
    <property type="project" value="UniProtKB-ARBA"/>
</dbReference>
<dbReference type="GO" id="GO:0016757">
    <property type="term" value="F:glycosyltransferase activity"/>
    <property type="evidence" value="ECO:0007669"/>
    <property type="project" value="InterPro"/>
</dbReference>
<dbReference type="PANTHER" id="PTHR12526">
    <property type="entry name" value="GLYCOSYLTRANSFERASE"/>
    <property type="match status" value="1"/>
</dbReference>
<comment type="caution">
    <text evidence="3">The sequence shown here is derived from an EMBL/GenBank/DDBJ whole genome shotgun (WGS) entry which is preliminary data.</text>
</comment>
<evidence type="ECO:0000259" key="1">
    <source>
        <dbReference type="Pfam" id="PF00534"/>
    </source>
</evidence>
<proteinExistence type="predicted"/>
<dbReference type="InterPro" id="IPR028098">
    <property type="entry name" value="Glyco_trans_4-like_N"/>
</dbReference>
<name>A0A2T5J0X0_9GAMM</name>
<dbReference type="AlphaFoldDB" id="A0A2T5J0X0"/>
<evidence type="ECO:0000313" key="3">
    <source>
        <dbReference type="EMBL" id="PTQ90037.1"/>
    </source>
</evidence>
<dbReference type="InterPro" id="IPR001296">
    <property type="entry name" value="Glyco_trans_1"/>
</dbReference>
<dbReference type="SUPFAM" id="SSF53756">
    <property type="entry name" value="UDP-Glycosyltransferase/glycogen phosphorylase"/>
    <property type="match status" value="1"/>
</dbReference>
<evidence type="ECO:0000259" key="2">
    <source>
        <dbReference type="Pfam" id="PF13439"/>
    </source>
</evidence>
<dbReference type="Pfam" id="PF00534">
    <property type="entry name" value="Glycos_transf_1"/>
    <property type="match status" value="1"/>
</dbReference>
<organism evidence="3 4">
    <name type="scientific">Agitococcus lubricus</name>
    <dbReference type="NCBI Taxonomy" id="1077255"/>
    <lineage>
        <taxon>Bacteria</taxon>
        <taxon>Pseudomonadati</taxon>
        <taxon>Pseudomonadota</taxon>
        <taxon>Gammaproteobacteria</taxon>
        <taxon>Moraxellales</taxon>
        <taxon>Moraxellaceae</taxon>
        <taxon>Agitococcus</taxon>
    </lineage>
</organism>
<gene>
    <name evidence="3" type="ORF">C8N29_10475</name>
</gene>
<dbReference type="PANTHER" id="PTHR12526:SF630">
    <property type="entry name" value="GLYCOSYLTRANSFERASE"/>
    <property type="match status" value="1"/>
</dbReference>
<keyword evidence="3" id="KW-0808">Transferase</keyword>
<dbReference type="Pfam" id="PF13439">
    <property type="entry name" value="Glyco_transf_4"/>
    <property type="match status" value="1"/>
</dbReference>
<protein>
    <submittedName>
        <fullName evidence="3">Glycosyltransferase involved in cell wall biosynthesis</fullName>
    </submittedName>
</protein>
<feature type="domain" description="Glycosyltransferase subfamily 4-like N-terminal" evidence="2">
    <location>
        <begin position="21"/>
        <end position="165"/>
    </location>
</feature>
<dbReference type="RefSeq" id="WP_204509283.1">
    <property type="nucleotide sequence ID" value="NZ_QAON01000004.1"/>
</dbReference>
<accession>A0A2T5J0X0</accession>
<evidence type="ECO:0000313" key="4">
    <source>
        <dbReference type="Proteomes" id="UP000244223"/>
    </source>
</evidence>
<dbReference type="Proteomes" id="UP000244223">
    <property type="component" value="Unassembled WGS sequence"/>
</dbReference>